<evidence type="ECO:0000259" key="2">
    <source>
        <dbReference type="PROSITE" id="PS51084"/>
    </source>
</evidence>
<dbReference type="PANTHER" id="PTHR42997">
    <property type="entry name" value="HIT FAMILY HYDROLASE"/>
    <property type="match status" value="1"/>
</dbReference>
<dbReference type="Gene3D" id="3.30.428.10">
    <property type="entry name" value="HIT-like"/>
    <property type="match status" value="1"/>
</dbReference>
<dbReference type="PROSITE" id="PS51084">
    <property type="entry name" value="HIT_2"/>
    <property type="match status" value="1"/>
</dbReference>
<dbReference type="InterPro" id="IPR036265">
    <property type="entry name" value="HIT-like_sf"/>
</dbReference>
<dbReference type="PROSITE" id="PS00892">
    <property type="entry name" value="HIT_1"/>
    <property type="match status" value="1"/>
</dbReference>
<accession>A0A1G1YCJ0</accession>
<dbReference type="AlphaFoldDB" id="A0A1G1YCJ0"/>
<comment type="caution">
    <text evidence="3">The sequence shown here is derived from an EMBL/GenBank/DDBJ whole genome shotgun (WGS) entry which is preliminary data.</text>
</comment>
<organism evidence="3 4">
    <name type="scientific">Candidatus Buchananbacteria bacterium RIFCSPHIGHO2_02_FULL_56_16</name>
    <dbReference type="NCBI Taxonomy" id="1797542"/>
    <lineage>
        <taxon>Bacteria</taxon>
        <taxon>Candidatus Buchananiibacteriota</taxon>
    </lineage>
</organism>
<dbReference type="EMBL" id="MHIL01000037">
    <property type="protein sequence ID" value="OGY49999.1"/>
    <property type="molecule type" value="Genomic_DNA"/>
</dbReference>
<dbReference type="InterPro" id="IPR019808">
    <property type="entry name" value="Histidine_triad_CS"/>
</dbReference>
<evidence type="ECO:0000256" key="1">
    <source>
        <dbReference type="PROSITE-ProRule" id="PRU00464"/>
    </source>
</evidence>
<feature type="short sequence motif" description="Histidine triad motif" evidence="1">
    <location>
        <begin position="95"/>
        <end position="99"/>
    </location>
</feature>
<proteinExistence type="predicted"/>
<gene>
    <name evidence="3" type="ORF">A3J59_00080</name>
</gene>
<feature type="domain" description="HIT" evidence="2">
    <location>
        <begin position="4"/>
        <end position="110"/>
    </location>
</feature>
<dbReference type="SUPFAM" id="SSF54197">
    <property type="entry name" value="HIT-like"/>
    <property type="match status" value="1"/>
</dbReference>
<dbReference type="InterPro" id="IPR052908">
    <property type="entry name" value="AP-4-A_phosphorylase"/>
</dbReference>
<reference evidence="3 4" key="1">
    <citation type="journal article" date="2016" name="Nat. Commun.">
        <title>Thousands of microbial genomes shed light on interconnected biogeochemical processes in an aquifer system.</title>
        <authorList>
            <person name="Anantharaman K."/>
            <person name="Brown C.T."/>
            <person name="Hug L.A."/>
            <person name="Sharon I."/>
            <person name="Castelle C.J."/>
            <person name="Probst A.J."/>
            <person name="Thomas B.C."/>
            <person name="Singh A."/>
            <person name="Wilkins M.J."/>
            <person name="Karaoz U."/>
            <person name="Brodie E.L."/>
            <person name="Williams K.H."/>
            <person name="Hubbard S.S."/>
            <person name="Banfield J.F."/>
        </authorList>
    </citation>
    <scope>NUCLEOTIDE SEQUENCE [LARGE SCALE GENOMIC DNA]</scope>
</reference>
<protein>
    <recommendedName>
        <fullName evidence="2">HIT domain-containing protein</fullName>
    </recommendedName>
</protein>
<dbReference type="GO" id="GO:0003824">
    <property type="term" value="F:catalytic activity"/>
    <property type="evidence" value="ECO:0007669"/>
    <property type="project" value="InterPro"/>
</dbReference>
<dbReference type="Pfam" id="PF01230">
    <property type="entry name" value="HIT"/>
    <property type="match status" value="1"/>
</dbReference>
<evidence type="ECO:0000313" key="4">
    <source>
        <dbReference type="Proteomes" id="UP000177310"/>
    </source>
</evidence>
<dbReference type="InterPro" id="IPR011146">
    <property type="entry name" value="HIT-like"/>
</dbReference>
<dbReference type="PANTHER" id="PTHR42997:SF1">
    <property type="entry name" value="AP-4-A PHOSPHORYLASE"/>
    <property type="match status" value="1"/>
</dbReference>
<dbReference type="STRING" id="1797542.A3J59_00080"/>
<name>A0A1G1YCJ0_9BACT</name>
<evidence type="ECO:0000313" key="3">
    <source>
        <dbReference type="EMBL" id="OGY49999.1"/>
    </source>
</evidence>
<sequence length="143" mass="15850">MKCFFCDIQSSTDDKRITETDSFFSRFDDFPVSPGHAAIVPKKHVGSFFQLTKPELKELYDLLRQTKLLIDREHRPDGYNVGLNEGTAAGQTIAHVHVHLIPRYAGDVADPAGGIRNIIPMAGNYNKEAEKIGCGEYLNGGKV</sequence>
<dbReference type="Proteomes" id="UP000177310">
    <property type="component" value="Unassembled WGS sequence"/>
</dbReference>